<reference evidence="2 3" key="1">
    <citation type="journal article" date="2012" name="Genome Biol.">
        <title>Genome and low-iron response of an oceanic diatom adapted to chronic iron limitation.</title>
        <authorList>
            <person name="Lommer M."/>
            <person name="Specht M."/>
            <person name="Roy A.S."/>
            <person name="Kraemer L."/>
            <person name="Andreson R."/>
            <person name="Gutowska M.A."/>
            <person name="Wolf J."/>
            <person name="Bergner S.V."/>
            <person name="Schilhabel M.B."/>
            <person name="Klostermeier U.C."/>
            <person name="Beiko R.G."/>
            <person name="Rosenstiel P."/>
            <person name="Hippler M."/>
            <person name="Laroche J."/>
        </authorList>
    </citation>
    <scope>NUCLEOTIDE SEQUENCE [LARGE SCALE GENOMIC DNA]</scope>
    <source>
        <strain evidence="2 3">CCMP1005</strain>
    </source>
</reference>
<dbReference type="EMBL" id="AGNL01046909">
    <property type="protein sequence ID" value="EJK47481.1"/>
    <property type="molecule type" value="Genomic_DNA"/>
</dbReference>
<gene>
    <name evidence="2" type="ORF">THAOC_33788</name>
</gene>
<feature type="compositionally biased region" description="Basic and acidic residues" evidence="1">
    <location>
        <begin position="289"/>
        <end position="298"/>
    </location>
</feature>
<feature type="compositionally biased region" description="Pro residues" evidence="1">
    <location>
        <begin position="442"/>
        <end position="454"/>
    </location>
</feature>
<name>K0REI6_THAOC</name>
<proteinExistence type="predicted"/>
<keyword evidence="3" id="KW-1185">Reference proteome</keyword>
<feature type="region of interest" description="Disordered" evidence="1">
    <location>
        <begin position="277"/>
        <end position="586"/>
    </location>
</feature>
<comment type="caution">
    <text evidence="2">The sequence shown here is derived from an EMBL/GenBank/DDBJ whole genome shotgun (WGS) entry which is preliminary data.</text>
</comment>
<evidence type="ECO:0000313" key="3">
    <source>
        <dbReference type="Proteomes" id="UP000266841"/>
    </source>
</evidence>
<dbReference type="AlphaFoldDB" id="K0REI6"/>
<accession>K0REI6</accession>
<protein>
    <submittedName>
        <fullName evidence="2">Uncharacterized protein</fullName>
    </submittedName>
</protein>
<feature type="non-terminal residue" evidence="2">
    <location>
        <position position="1"/>
    </location>
</feature>
<dbReference type="Proteomes" id="UP000266841">
    <property type="component" value="Unassembled WGS sequence"/>
</dbReference>
<feature type="compositionally biased region" description="Basic and acidic residues" evidence="1">
    <location>
        <begin position="576"/>
        <end position="585"/>
    </location>
</feature>
<feature type="compositionally biased region" description="Basic and acidic residues" evidence="1">
    <location>
        <begin position="499"/>
        <end position="509"/>
    </location>
</feature>
<feature type="compositionally biased region" description="Basic and acidic residues" evidence="1">
    <location>
        <begin position="466"/>
        <end position="479"/>
    </location>
</feature>
<organism evidence="2 3">
    <name type="scientific">Thalassiosira oceanica</name>
    <name type="common">Marine diatom</name>
    <dbReference type="NCBI Taxonomy" id="159749"/>
    <lineage>
        <taxon>Eukaryota</taxon>
        <taxon>Sar</taxon>
        <taxon>Stramenopiles</taxon>
        <taxon>Ochrophyta</taxon>
        <taxon>Bacillariophyta</taxon>
        <taxon>Coscinodiscophyceae</taxon>
        <taxon>Thalassiosirophycidae</taxon>
        <taxon>Thalassiosirales</taxon>
        <taxon>Thalassiosiraceae</taxon>
        <taxon>Thalassiosira</taxon>
    </lineage>
</organism>
<evidence type="ECO:0000313" key="2">
    <source>
        <dbReference type="EMBL" id="EJK47481.1"/>
    </source>
</evidence>
<evidence type="ECO:0000256" key="1">
    <source>
        <dbReference type="SAM" id="MobiDB-lite"/>
    </source>
</evidence>
<sequence length="608" mass="66410">RRGTPAWLSRGCGPPCPGKYGYGDWLRQSYSASGGTDIPGAASVLCEESASNVLVVTSESVFTYFRQLLPEMADRTSGESIRRAHGWAVNLGAAEDEAAIMSTLQGEDDIMDYAEALAARTGIPLLQPWISRDVQSFVAEHHMESWMSGNKPTIYKPEYQVPLAEYLVRFSEVQCGTHHAYVATQHPLAVREEVQSLPEIRGGRRTVPVKRMKRCLGFTFKVGPVPDDGWLRNPTCRDGYDRTVATVAELMVLARSSILVGDLSTSEGRLARFFRSTPARSTSVSKRGGTADRHESHGGHGGRLPEPARLPPPRVARRPDRPLLRQDVGVEGLPRPRPPLGRHLDARRRWPGLLGHVPLRQPPGRRGRPDGRGAPLDSRAARRGHGPAGELQGAPQAGRRRGARRAAPQDPRGVRPVPDRAGARLGLLPRRRHDGQRRGPQGGPPRARPVLPPRLPRRRRSGLDAQRSEREGLGDDPAVHRGGVLHVGQPGPACHRPLRLQDRRRDRLGGHGRPPLQQVRDAGGAGGDGNEQREVVQRVRVPRRGRARLPQAHDAPGQGERRRGGAGLDAEEADVGEGRGADGEVRAQFGGLSHGLRQDVGRRGSLFF</sequence>
<dbReference type="OMA" id="EDDIMDY"/>